<keyword evidence="3" id="KW-1185">Reference proteome</keyword>
<dbReference type="RefSeq" id="WP_084970166.1">
    <property type="nucleotide sequence ID" value="NZ_CP026378.1"/>
</dbReference>
<feature type="region of interest" description="Disordered" evidence="1">
    <location>
        <begin position="57"/>
        <end position="92"/>
    </location>
</feature>
<evidence type="ECO:0000313" key="2">
    <source>
        <dbReference type="EMBL" id="AUY25494.1"/>
    </source>
</evidence>
<gene>
    <name evidence="2" type="ORF">C2E16_11645</name>
</gene>
<name>A0ABM6S183_9GAMM</name>
<proteinExistence type="predicted"/>
<evidence type="ECO:0000256" key="1">
    <source>
        <dbReference type="SAM" id="MobiDB-lite"/>
    </source>
</evidence>
<feature type="compositionally biased region" description="Basic and acidic residues" evidence="1">
    <location>
        <begin position="57"/>
        <end position="86"/>
    </location>
</feature>
<protein>
    <recommendedName>
        <fullName evidence="4">DUF4355 domain-containing protein</fullName>
    </recommendedName>
</protein>
<sequence length="232" mass="25922">MPLKYQLTAEEYAQLDEAKQALYALQGDVYICQIEGIPQEDVSGLKAQLDRLLNEKKTEQEKRRQAEEQARREAEEKAKAEGDYKQLFESSQAKTSEWEQRYTQLQQSIEQRDINLAATRIATAIADGANAEILTEFIARRLKVSDGQVRVTDEAGNLSVGSLADLQREFETAPRYASLVRGSQAGGGGAAPKSGDRVTKTWEQLTGMERVELRRNNPAEHARLKAAHEASK</sequence>
<organism evidence="2 3">
    <name type="scientific">Mixta calida</name>
    <dbReference type="NCBI Taxonomy" id="665913"/>
    <lineage>
        <taxon>Bacteria</taxon>
        <taxon>Pseudomonadati</taxon>
        <taxon>Pseudomonadota</taxon>
        <taxon>Gammaproteobacteria</taxon>
        <taxon>Enterobacterales</taxon>
        <taxon>Erwiniaceae</taxon>
        <taxon>Mixta</taxon>
    </lineage>
</organism>
<dbReference type="EMBL" id="CP026378">
    <property type="protein sequence ID" value="AUY25494.1"/>
    <property type="molecule type" value="Genomic_DNA"/>
</dbReference>
<evidence type="ECO:0000313" key="3">
    <source>
        <dbReference type="Proteomes" id="UP000237673"/>
    </source>
</evidence>
<feature type="region of interest" description="Disordered" evidence="1">
    <location>
        <begin position="181"/>
        <end position="232"/>
    </location>
</feature>
<accession>A0ABM6S183</accession>
<reference evidence="2 3" key="1">
    <citation type="submission" date="2018-01" db="EMBL/GenBank/DDBJ databases">
        <title>Complete and assembled Genome of Pantoea calida DSM22759T.</title>
        <authorList>
            <person name="Stevens M.J.A."/>
            <person name="Zurfluh K."/>
            <person name="Stephan R."/>
        </authorList>
    </citation>
    <scope>NUCLEOTIDE SEQUENCE [LARGE SCALE GENOMIC DNA]</scope>
    <source>
        <strain evidence="2 3">DSM 22759</strain>
    </source>
</reference>
<feature type="compositionally biased region" description="Basic and acidic residues" evidence="1">
    <location>
        <begin position="209"/>
        <end position="232"/>
    </location>
</feature>
<evidence type="ECO:0008006" key="4">
    <source>
        <dbReference type="Google" id="ProtNLM"/>
    </source>
</evidence>
<dbReference type="Proteomes" id="UP000237673">
    <property type="component" value="Chromosome"/>
</dbReference>